<organism evidence="2 3">
    <name type="scientific">Ricinus communis</name>
    <name type="common">Castor bean</name>
    <dbReference type="NCBI Taxonomy" id="3988"/>
    <lineage>
        <taxon>Eukaryota</taxon>
        <taxon>Viridiplantae</taxon>
        <taxon>Streptophyta</taxon>
        <taxon>Embryophyta</taxon>
        <taxon>Tracheophyta</taxon>
        <taxon>Spermatophyta</taxon>
        <taxon>Magnoliopsida</taxon>
        <taxon>eudicotyledons</taxon>
        <taxon>Gunneridae</taxon>
        <taxon>Pentapetalae</taxon>
        <taxon>rosids</taxon>
        <taxon>fabids</taxon>
        <taxon>Malpighiales</taxon>
        <taxon>Euphorbiaceae</taxon>
        <taxon>Acalyphoideae</taxon>
        <taxon>Acalypheae</taxon>
        <taxon>Ricinus</taxon>
    </lineage>
</organism>
<dbReference type="EMBL" id="EQ973805">
    <property type="protein sequence ID" value="EEF45980.1"/>
    <property type="molecule type" value="Genomic_DNA"/>
</dbReference>
<dbReference type="Proteomes" id="UP000008311">
    <property type="component" value="Unassembled WGS sequence"/>
</dbReference>
<dbReference type="InParanoid" id="B9RRJ4"/>
<name>B9RRJ4_RICCO</name>
<evidence type="ECO:0000256" key="1">
    <source>
        <dbReference type="SAM" id="MobiDB-lite"/>
    </source>
</evidence>
<evidence type="ECO:0000313" key="2">
    <source>
        <dbReference type="EMBL" id="EEF45980.1"/>
    </source>
</evidence>
<keyword evidence="3" id="KW-1185">Reference proteome</keyword>
<protein>
    <submittedName>
        <fullName evidence="2">Uncharacterized protein</fullName>
    </submittedName>
</protein>
<feature type="region of interest" description="Disordered" evidence="1">
    <location>
        <begin position="53"/>
        <end position="78"/>
    </location>
</feature>
<proteinExistence type="predicted"/>
<sequence length="78" mass="8904">MSVQSLEQGRIANQEDRLQSSKDFCLYELYVDDMIVKTYRPLEKYVPRPCPDDANFSFSPGKAVKEMNSSPKREGGLV</sequence>
<evidence type="ECO:0000313" key="3">
    <source>
        <dbReference type="Proteomes" id="UP000008311"/>
    </source>
</evidence>
<gene>
    <name evidence="2" type="ORF">RCOM_1644350</name>
</gene>
<dbReference type="AlphaFoldDB" id="B9RRJ4"/>
<reference evidence="3" key="1">
    <citation type="journal article" date="2010" name="Nat. Biotechnol.">
        <title>Draft genome sequence of the oilseed species Ricinus communis.</title>
        <authorList>
            <person name="Chan A.P."/>
            <person name="Crabtree J."/>
            <person name="Zhao Q."/>
            <person name="Lorenzi H."/>
            <person name="Orvis J."/>
            <person name="Puiu D."/>
            <person name="Melake-Berhan A."/>
            <person name="Jones K.M."/>
            <person name="Redman J."/>
            <person name="Chen G."/>
            <person name="Cahoon E.B."/>
            <person name="Gedil M."/>
            <person name="Stanke M."/>
            <person name="Haas B.J."/>
            <person name="Wortman J.R."/>
            <person name="Fraser-Liggett C.M."/>
            <person name="Ravel J."/>
            <person name="Rabinowicz P.D."/>
        </authorList>
    </citation>
    <scope>NUCLEOTIDE SEQUENCE [LARGE SCALE GENOMIC DNA]</scope>
    <source>
        <strain evidence="3">cv. Hale</strain>
    </source>
</reference>
<accession>B9RRJ4</accession>